<keyword evidence="7" id="KW-0328">Glycosyltransferase</keyword>
<evidence type="ECO:0000259" key="18">
    <source>
        <dbReference type="Pfam" id="PF00905"/>
    </source>
</evidence>
<evidence type="ECO:0000259" key="19">
    <source>
        <dbReference type="Pfam" id="PF00912"/>
    </source>
</evidence>
<keyword evidence="11" id="KW-0573">Peptidoglycan synthesis</keyword>
<keyword evidence="8" id="KW-0808">Transferase</keyword>
<evidence type="ECO:0000256" key="4">
    <source>
        <dbReference type="ARBA" id="ARBA00022475"/>
    </source>
</evidence>
<dbReference type="Pfam" id="PF00905">
    <property type="entry name" value="Transpeptidase"/>
    <property type="match status" value="1"/>
</dbReference>
<keyword evidence="12 17" id="KW-0472">Membrane</keyword>
<dbReference type="Gene3D" id="1.10.3810.10">
    <property type="entry name" value="Biosynthetic peptidoglycan transglycosylase-like"/>
    <property type="match status" value="1"/>
</dbReference>
<comment type="subcellular location">
    <subcellularLocation>
        <location evidence="1">Cell membrane</location>
    </subcellularLocation>
</comment>
<evidence type="ECO:0000256" key="13">
    <source>
        <dbReference type="ARBA" id="ARBA00023268"/>
    </source>
</evidence>
<keyword evidence="17" id="KW-1133">Transmembrane helix</keyword>
<evidence type="ECO:0000256" key="15">
    <source>
        <dbReference type="ARBA" id="ARBA00034000"/>
    </source>
</evidence>
<reference evidence="20 21" key="1">
    <citation type="journal article" date="2016" name="Nat. Commun.">
        <title>Thousands of microbial genomes shed light on interconnected biogeochemical processes in an aquifer system.</title>
        <authorList>
            <person name="Anantharaman K."/>
            <person name="Brown C.T."/>
            <person name="Hug L.A."/>
            <person name="Sharon I."/>
            <person name="Castelle C.J."/>
            <person name="Probst A.J."/>
            <person name="Thomas B.C."/>
            <person name="Singh A."/>
            <person name="Wilkins M.J."/>
            <person name="Karaoz U."/>
            <person name="Brodie E.L."/>
            <person name="Williams K.H."/>
            <person name="Hubbard S.S."/>
            <person name="Banfield J.F."/>
        </authorList>
    </citation>
    <scope>NUCLEOTIDE SEQUENCE [LARGE SCALE GENOMIC DNA]</scope>
</reference>
<evidence type="ECO:0000256" key="11">
    <source>
        <dbReference type="ARBA" id="ARBA00022984"/>
    </source>
</evidence>
<gene>
    <name evidence="20" type="ORF">A2415_04660</name>
</gene>
<dbReference type="InterPro" id="IPR050396">
    <property type="entry name" value="Glycosyltr_51/Transpeptidase"/>
</dbReference>
<dbReference type="SUPFAM" id="SSF53955">
    <property type="entry name" value="Lysozyme-like"/>
    <property type="match status" value="1"/>
</dbReference>
<dbReference type="InterPro" id="IPR012338">
    <property type="entry name" value="Beta-lactam/transpept-like"/>
</dbReference>
<accession>A0A1F4WJX5</accession>
<dbReference type="GO" id="GO:0006508">
    <property type="term" value="P:proteolysis"/>
    <property type="evidence" value="ECO:0007669"/>
    <property type="project" value="UniProtKB-KW"/>
</dbReference>
<keyword evidence="9" id="KW-0378">Hydrolase</keyword>
<dbReference type="InterPro" id="IPR023346">
    <property type="entry name" value="Lysozyme-like_dom_sf"/>
</dbReference>
<evidence type="ECO:0000256" key="8">
    <source>
        <dbReference type="ARBA" id="ARBA00022679"/>
    </source>
</evidence>
<name>A0A1F4WJX5_UNCKA</name>
<comment type="catalytic activity">
    <reaction evidence="16">
        <text>[GlcNAc-(1-&gt;4)-Mur2Ac(oyl-L-Ala-gamma-D-Glu-L-Lys-D-Ala-D-Ala)](n)-di-trans,octa-cis-undecaprenyl diphosphate + beta-D-GlcNAc-(1-&gt;4)-Mur2Ac(oyl-L-Ala-gamma-D-Glu-L-Lys-D-Ala-D-Ala)-di-trans,octa-cis-undecaprenyl diphosphate = [GlcNAc-(1-&gt;4)-Mur2Ac(oyl-L-Ala-gamma-D-Glu-L-Lys-D-Ala-D-Ala)](n+1)-di-trans,octa-cis-undecaprenyl diphosphate + di-trans,octa-cis-undecaprenyl diphosphate + H(+)</text>
        <dbReference type="Rhea" id="RHEA:23708"/>
        <dbReference type="Rhea" id="RHEA-COMP:9602"/>
        <dbReference type="Rhea" id="RHEA-COMP:9603"/>
        <dbReference type="ChEBI" id="CHEBI:15378"/>
        <dbReference type="ChEBI" id="CHEBI:58405"/>
        <dbReference type="ChEBI" id="CHEBI:60033"/>
        <dbReference type="ChEBI" id="CHEBI:78435"/>
        <dbReference type="EC" id="2.4.99.28"/>
    </reaction>
</comment>
<organism evidence="20 21">
    <name type="scientific">candidate division WWE3 bacterium RIFOXYC1_FULL_39_7</name>
    <dbReference type="NCBI Taxonomy" id="1802643"/>
    <lineage>
        <taxon>Bacteria</taxon>
        <taxon>Katanobacteria</taxon>
    </lineage>
</organism>
<keyword evidence="17" id="KW-0812">Transmembrane</keyword>
<dbReference type="NCBIfam" id="TIGR02074">
    <property type="entry name" value="PBP_1a_fam"/>
    <property type="match status" value="1"/>
</dbReference>
<keyword evidence="5" id="KW-0121">Carboxypeptidase</keyword>
<dbReference type="FunFam" id="1.10.3810.10:FF:000001">
    <property type="entry name" value="Penicillin-binding protein 1A"/>
    <property type="match status" value="1"/>
</dbReference>
<feature type="domain" description="Penicillin-binding protein transpeptidase" evidence="18">
    <location>
        <begin position="407"/>
        <end position="688"/>
    </location>
</feature>
<evidence type="ECO:0000313" key="20">
    <source>
        <dbReference type="EMBL" id="OGC69742.1"/>
    </source>
</evidence>
<evidence type="ECO:0000256" key="16">
    <source>
        <dbReference type="ARBA" id="ARBA00049902"/>
    </source>
</evidence>
<evidence type="ECO:0000256" key="17">
    <source>
        <dbReference type="SAM" id="Phobius"/>
    </source>
</evidence>
<keyword evidence="6" id="KW-0645">Protease</keyword>
<comment type="similarity">
    <text evidence="2">In the C-terminal section; belongs to the transpeptidase family.</text>
</comment>
<dbReference type="PANTHER" id="PTHR32282">
    <property type="entry name" value="BINDING PROTEIN TRANSPEPTIDASE, PUTATIVE-RELATED"/>
    <property type="match status" value="1"/>
</dbReference>
<dbReference type="GO" id="GO:0009252">
    <property type="term" value="P:peptidoglycan biosynthetic process"/>
    <property type="evidence" value="ECO:0007669"/>
    <property type="project" value="UniProtKB-KW"/>
</dbReference>
<dbReference type="PANTHER" id="PTHR32282:SF11">
    <property type="entry name" value="PENICILLIN-BINDING PROTEIN 1B"/>
    <property type="match status" value="1"/>
</dbReference>
<feature type="domain" description="Glycosyl transferase family 51" evidence="19">
    <location>
        <begin position="146"/>
        <end position="319"/>
    </location>
</feature>
<keyword evidence="14" id="KW-0961">Cell wall biogenesis/degradation</keyword>
<evidence type="ECO:0000256" key="12">
    <source>
        <dbReference type="ARBA" id="ARBA00023136"/>
    </source>
</evidence>
<feature type="transmembrane region" description="Helical" evidence="17">
    <location>
        <begin position="6"/>
        <end position="27"/>
    </location>
</feature>
<dbReference type="GO" id="GO:0071555">
    <property type="term" value="P:cell wall organization"/>
    <property type="evidence" value="ECO:0007669"/>
    <property type="project" value="UniProtKB-KW"/>
</dbReference>
<evidence type="ECO:0000256" key="10">
    <source>
        <dbReference type="ARBA" id="ARBA00022960"/>
    </source>
</evidence>
<dbReference type="InterPro" id="IPR001264">
    <property type="entry name" value="Glyco_trans_51"/>
</dbReference>
<evidence type="ECO:0000313" key="21">
    <source>
        <dbReference type="Proteomes" id="UP000179113"/>
    </source>
</evidence>
<dbReference type="GO" id="GO:0030288">
    <property type="term" value="C:outer membrane-bounded periplasmic space"/>
    <property type="evidence" value="ECO:0007669"/>
    <property type="project" value="TreeGrafter"/>
</dbReference>
<dbReference type="AlphaFoldDB" id="A0A1F4WJX5"/>
<sequence>MHRFFIGPTILIGTTIINLFRIVFIFLRDFFVVAIAKIRLTSGLIVNKLSLVNYGSKKLAKTLKSFSKKLKINSKFLGIRTVRAKKKKAAKTTRPSYAYFVYGIVFSLALYLPFEFYRWYRLLPNPEKVALEEVPKPTKILDRNGRLLYEIYIDKKYEFVSLETIPQHMVEATLAIEDADFFSHMGIRPLSMLRAAKETLFDENIQGGSTITQQLVKNVLLTPEQTLTRKIKEAVLALVIETKYSKEQILELYFNNVPYGGNAWGVQSASQKYFGKDVKDLNLAESALLAGLPPAPTRYSPYSNFEVAKTRQKYVLDRMVELSYITQDEADIAYQSELSVKPSIEYIQAPHFVEFIRNQVQQMYGNRFVDYGGLTIVTTLDLDVQNQAQVIVSSEVEKNLKLNISNGSAIVLDVNNSEILAYVGSVDYFKENWGSYDVVTALRQPGSSIKVLTYSLAFSKGMKPTTKITDQPATFAMKGSKPYKPVNYDGKFHGEMTLKDALANSYNVPAVKLANMVGPDNIVKLGKDMGLANWEADGSYGLSVTLGGKEVRLIDLANVYSTLARKGVYKDLESILYIEDSLGYKIYESENQDGKKVLDSKVTEYIWDILSDNKARLPAFGTSNFLTISNNKVAVKTGTTDEKRDNWTFGYTDSYVVGVWVGNNDNDPMNRNLASGLSGAAPIWNKIMSLVVQENDAGAEVKSDQVSVLHKPEQIP</sequence>
<comment type="caution">
    <text evidence="20">The sequence shown here is derived from an EMBL/GenBank/DDBJ whole genome shotgun (WGS) entry which is preliminary data.</text>
</comment>
<dbReference type="Gene3D" id="3.40.710.10">
    <property type="entry name" value="DD-peptidase/beta-lactamase superfamily"/>
    <property type="match status" value="1"/>
</dbReference>
<dbReference type="Pfam" id="PF00912">
    <property type="entry name" value="Transgly"/>
    <property type="match status" value="1"/>
</dbReference>
<keyword evidence="4" id="KW-1003">Cell membrane</keyword>
<dbReference type="GO" id="GO:0008658">
    <property type="term" value="F:penicillin binding"/>
    <property type="evidence" value="ECO:0007669"/>
    <property type="project" value="InterPro"/>
</dbReference>
<evidence type="ECO:0000256" key="6">
    <source>
        <dbReference type="ARBA" id="ARBA00022670"/>
    </source>
</evidence>
<feature type="transmembrane region" description="Helical" evidence="17">
    <location>
        <begin position="96"/>
        <end position="114"/>
    </location>
</feature>
<dbReference type="GO" id="GO:0009002">
    <property type="term" value="F:serine-type D-Ala-D-Ala carboxypeptidase activity"/>
    <property type="evidence" value="ECO:0007669"/>
    <property type="project" value="UniProtKB-EC"/>
</dbReference>
<dbReference type="GO" id="GO:0008955">
    <property type="term" value="F:peptidoglycan glycosyltransferase activity"/>
    <property type="evidence" value="ECO:0007669"/>
    <property type="project" value="UniProtKB-EC"/>
</dbReference>
<dbReference type="Proteomes" id="UP000179113">
    <property type="component" value="Unassembled WGS sequence"/>
</dbReference>
<protein>
    <submittedName>
        <fullName evidence="20">Uncharacterized protein</fullName>
    </submittedName>
</protein>
<dbReference type="SUPFAM" id="SSF56601">
    <property type="entry name" value="beta-lactamase/transpeptidase-like"/>
    <property type="match status" value="1"/>
</dbReference>
<evidence type="ECO:0000256" key="5">
    <source>
        <dbReference type="ARBA" id="ARBA00022645"/>
    </source>
</evidence>
<dbReference type="InterPro" id="IPR001460">
    <property type="entry name" value="PCN-bd_Tpept"/>
</dbReference>
<evidence type="ECO:0000256" key="9">
    <source>
        <dbReference type="ARBA" id="ARBA00022801"/>
    </source>
</evidence>
<keyword evidence="13" id="KW-0511">Multifunctional enzyme</keyword>
<comment type="catalytic activity">
    <reaction evidence="15">
        <text>Preferential cleavage: (Ac)2-L-Lys-D-Ala-|-D-Ala. Also transpeptidation of peptidyl-alanyl moieties that are N-acyl substituents of D-alanine.</text>
        <dbReference type="EC" id="3.4.16.4"/>
    </reaction>
</comment>
<evidence type="ECO:0000256" key="2">
    <source>
        <dbReference type="ARBA" id="ARBA00007090"/>
    </source>
</evidence>
<keyword evidence="10" id="KW-0133">Cell shape</keyword>
<dbReference type="GO" id="GO:0005886">
    <property type="term" value="C:plasma membrane"/>
    <property type="evidence" value="ECO:0007669"/>
    <property type="project" value="UniProtKB-SubCell"/>
</dbReference>
<dbReference type="InterPro" id="IPR036950">
    <property type="entry name" value="PBP_transglycosylase"/>
</dbReference>
<dbReference type="GO" id="GO:0008360">
    <property type="term" value="P:regulation of cell shape"/>
    <property type="evidence" value="ECO:0007669"/>
    <property type="project" value="UniProtKB-KW"/>
</dbReference>
<comment type="similarity">
    <text evidence="3">In the N-terminal section; belongs to the glycosyltransferase 51 family.</text>
</comment>
<evidence type="ECO:0000256" key="14">
    <source>
        <dbReference type="ARBA" id="ARBA00023316"/>
    </source>
</evidence>
<proteinExistence type="inferred from homology"/>
<evidence type="ECO:0000256" key="1">
    <source>
        <dbReference type="ARBA" id="ARBA00004236"/>
    </source>
</evidence>
<evidence type="ECO:0000256" key="3">
    <source>
        <dbReference type="ARBA" id="ARBA00007739"/>
    </source>
</evidence>
<dbReference type="EMBL" id="MEWA01000018">
    <property type="protein sequence ID" value="OGC69742.1"/>
    <property type="molecule type" value="Genomic_DNA"/>
</dbReference>
<evidence type="ECO:0000256" key="7">
    <source>
        <dbReference type="ARBA" id="ARBA00022676"/>
    </source>
</evidence>